<dbReference type="PANTHER" id="PTHR30146">
    <property type="entry name" value="LACI-RELATED TRANSCRIPTIONAL REPRESSOR"/>
    <property type="match status" value="1"/>
</dbReference>
<evidence type="ECO:0000313" key="6">
    <source>
        <dbReference type="EMBL" id="SEK11805.1"/>
    </source>
</evidence>
<dbReference type="CDD" id="cd06278">
    <property type="entry name" value="PBP1_LacI-like"/>
    <property type="match status" value="1"/>
</dbReference>
<evidence type="ECO:0000313" key="7">
    <source>
        <dbReference type="Proteomes" id="UP000182932"/>
    </source>
</evidence>
<keyword evidence="3" id="KW-0238">DNA-binding</keyword>
<evidence type="ECO:0000256" key="4">
    <source>
        <dbReference type="ARBA" id="ARBA00023163"/>
    </source>
</evidence>
<dbReference type="AlphaFoldDB" id="A0A975WFK9"/>
<name>A0A975WFK9_9RHOB</name>
<feature type="domain" description="HTH lacI-type" evidence="5">
    <location>
        <begin position="1"/>
        <end position="47"/>
    </location>
</feature>
<dbReference type="CDD" id="cd01392">
    <property type="entry name" value="HTH_LacI"/>
    <property type="match status" value="1"/>
</dbReference>
<dbReference type="SUPFAM" id="SSF53822">
    <property type="entry name" value="Periplasmic binding protein-like I"/>
    <property type="match status" value="1"/>
</dbReference>
<comment type="caution">
    <text evidence="6">The sequence shown here is derived from an EMBL/GenBank/DDBJ whole genome shotgun (WGS) entry which is preliminary data.</text>
</comment>
<dbReference type="PROSITE" id="PS50932">
    <property type="entry name" value="HTH_LACI_2"/>
    <property type="match status" value="1"/>
</dbReference>
<dbReference type="SMART" id="SM00354">
    <property type="entry name" value="HTH_LACI"/>
    <property type="match status" value="1"/>
</dbReference>
<dbReference type="InterPro" id="IPR028082">
    <property type="entry name" value="Peripla_BP_I"/>
</dbReference>
<keyword evidence="4" id="KW-0804">Transcription</keyword>
<dbReference type="GO" id="GO:0003700">
    <property type="term" value="F:DNA-binding transcription factor activity"/>
    <property type="evidence" value="ECO:0007669"/>
    <property type="project" value="TreeGrafter"/>
</dbReference>
<keyword evidence="7" id="KW-1185">Reference proteome</keyword>
<dbReference type="Gene3D" id="1.10.260.40">
    <property type="entry name" value="lambda repressor-like DNA-binding domains"/>
    <property type="match status" value="1"/>
</dbReference>
<dbReference type="Proteomes" id="UP000182932">
    <property type="component" value="Unassembled WGS sequence"/>
</dbReference>
<dbReference type="PANTHER" id="PTHR30146:SF95">
    <property type="entry name" value="RIBOSE OPERON REPRESSOR"/>
    <property type="match status" value="1"/>
</dbReference>
<keyword evidence="2" id="KW-0805">Transcription regulation</keyword>
<gene>
    <name evidence="6" type="ORF">SAMN04487940_1427</name>
</gene>
<proteinExistence type="predicted"/>
<sequence>MAGVSRSAVSRCFTPGASIADDTRAKIMEAARALGYRTNALARNLKSQRSQLVAILASRLDTPFRARQVKHLARALISEGFRPLLLTADHSDDLEPLLSSMLDYNLAGMIVTSDTPPAAVTEECQRLRVPVVLINRNPGSSGGDRIQLDPDAAAEIVFDMLHAAGARRFSVLRPKDRTFTVIGRVNSFCELVHARGMPCQVMPCDGQSFEAGRDAMRRHEATLRSCDGLFAANDLLACGALDGLRGDLGLRVPQDIAVVGFDDIEQASWASYDLSTVRQDAGTQAAMAVEAMSYRLQTPDAPTLVTHLPLHPVARGTTGKIEQP</sequence>
<keyword evidence="1" id="KW-0678">Repressor</keyword>
<evidence type="ECO:0000256" key="1">
    <source>
        <dbReference type="ARBA" id="ARBA00022491"/>
    </source>
</evidence>
<dbReference type="Pfam" id="PF00356">
    <property type="entry name" value="LacI"/>
    <property type="match status" value="1"/>
</dbReference>
<protein>
    <submittedName>
        <fullName evidence="6">Transcriptional regulator, LacI family</fullName>
    </submittedName>
</protein>
<dbReference type="InterPro" id="IPR010982">
    <property type="entry name" value="Lambda_DNA-bd_dom_sf"/>
</dbReference>
<dbReference type="Gene3D" id="3.40.50.2300">
    <property type="match status" value="2"/>
</dbReference>
<dbReference type="InterPro" id="IPR046335">
    <property type="entry name" value="LacI/GalR-like_sensor"/>
</dbReference>
<evidence type="ECO:0000256" key="2">
    <source>
        <dbReference type="ARBA" id="ARBA00023015"/>
    </source>
</evidence>
<dbReference type="InterPro" id="IPR000843">
    <property type="entry name" value="HTH_LacI"/>
</dbReference>
<reference evidence="6 7" key="1">
    <citation type="submission" date="2016-10" db="EMBL/GenBank/DDBJ databases">
        <authorList>
            <person name="Varghese N."/>
            <person name="Submissions S."/>
        </authorList>
    </citation>
    <scope>NUCLEOTIDE SEQUENCE [LARGE SCALE GENOMIC DNA]</scope>
    <source>
        <strain evidence="6 7">FF3</strain>
    </source>
</reference>
<accession>A0A975WFK9</accession>
<evidence type="ECO:0000259" key="5">
    <source>
        <dbReference type="PROSITE" id="PS50932"/>
    </source>
</evidence>
<evidence type="ECO:0000256" key="3">
    <source>
        <dbReference type="ARBA" id="ARBA00023125"/>
    </source>
</evidence>
<dbReference type="SUPFAM" id="SSF47413">
    <property type="entry name" value="lambda repressor-like DNA-binding domains"/>
    <property type="match status" value="1"/>
</dbReference>
<dbReference type="GO" id="GO:0000976">
    <property type="term" value="F:transcription cis-regulatory region binding"/>
    <property type="evidence" value="ECO:0007669"/>
    <property type="project" value="TreeGrafter"/>
</dbReference>
<dbReference type="EMBL" id="FNYY01000042">
    <property type="protein sequence ID" value="SEK11805.1"/>
    <property type="molecule type" value="Genomic_DNA"/>
</dbReference>
<dbReference type="Pfam" id="PF13377">
    <property type="entry name" value="Peripla_BP_3"/>
    <property type="match status" value="1"/>
</dbReference>
<organism evidence="6 7">
    <name type="scientific">Marinovum algicola</name>
    <dbReference type="NCBI Taxonomy" id="42444"/>
    <lineage>
        <taxon>Bacteria</taxon>
        <taxon>Pseudomonadati</taxon>
        <taxon>Pseudomonadota</taxon>
        <taxon>Alphaproteobacteria</taxon>
        <taxon>Rhodobacterales</taxon>
        <taxon>Roseobacteraceae</taxon>
        <taxon>Marinovum</taxon>
    </lineage>
</organism>